<dbReference type="OrthoDB" id="5835829at2759"/>
<reference evidence="6 7" key="1">
    <citation type="journal article" date="2016" name="Genome Biol. Evol.">
        <title>Gene Family Evolution Reflects Adaptation to Soil Environmental Stressors in the Genome of the Collembolan Orchesella cincta.</title>
        <authorList>
            <person name="Faddeeva-Vakhrusheva A."/>
            <person name="Derks M.F."/>
            <person name="Anvar S.Y."/>
            <person name="Agamennone V."/>
            <person name="Suring W."/>
            <person name="Smit S."/>
            <person name="van Straalen N.M."/>
            <person name="Roelofs D."/>
        </authorList>
    </citation>
    <scope>NUCLEOTIDE SEQUENCE [LARGE SCALE GENOMIC DNA]</scope>
    <source>
        <tissue evidence="6">Mixed pool</tissue>
    </source>
</reference>
<dbReference type="OMA" id="PSHISNW"/>
<accession>A0A1D2N591</accession>
<dbReference type="PROSITE" id="PS00369">
    <property type="entry name" value="PTS_HPR_HIS"/>
    <property type="match status" value="1"/>
</dbReference>
<evidence type="ECO:0000256" key="3">
    <source>
        <dbReference type="ARBA" id="ARBA00022679"/>
    </source>
</evidence>
<dbReference type="PANTHER" id="PTHR48043">
    <property type="entry name" value="EG:EG0003.4 PROTEIN-RELATED"/>
    <property type="match status" value="1"/>
</dbReference>
<sequence length="955" mass="109302">MKNLTGILTVLLLSTSLLLDKANGDKILAVTFFSSKSHKLTYMPLFEELGKRGHEITYLNPIKSIKTIKNVKEILTLDWDEVEKKIMTEKKFDLFEDKANNKMMNPFLMIDWFQDLCRDSYDLPIIQEILKESYDLIFVQPLFNDCVLGLVHKLKAPLVLFSPVSLAGFHAEKVGSHFPPSFNPNIFLSYPREMTFYQRFVNFGFNLMMEGILRFYFEPGMEAIYREKLGDESIPSVREIMGNASLFLSNGHFTLHGPKPFMPDIVDVGGLHSRPAQPIPKDLEDFIKKGKDGFIYFSMGSAIKASQMPDAKRKIFLNVFSKLKQQVLWKWETETMPDLPKNVKLSKWLPQQDLLGHKDIKMFITHCGGGSTEEAIYHGTPLLGLPMFGDQPLNAKLAKTHDFIVEMDWNALTEESFMSAIQELLNNPKYRDNVKKISTLYKDQPDSPLNRAVYWVEYVMRHKGAPHLRSEGRKLNFFQYHSYDVILTYIAIISIVIYLIFSILNLKGYPSGLDSRSLINVRFVQVKILVLSFISTKSHKLTYQPLIEELGKRGHDVTVLSPIPSPKPSKNVKDIITMDGEAMMVKFMKEQNFDMFKMKEENKQMNPFLMFGWFEGMCRHTYDLPHVRDILNESFDLILMQPMFNDCALGLVYRLKAPLVLFSPVSIANFLAERAGVYFPPSFIPNVLLGLPSEMNFFQRMKNLGFEMIIRATINFLYEPKVEAIYREKLGNDIPSVSEILGNASLILSNGHFSLHSPKPLMPDIVDVGGLHSRPANPLPKDLEDFIKKGKDGFIYFSMGSAIKGDMMPEAKRRMILNVFSKLKQQVLWKWESETMPDLPKNVKLSKWLPQQDLLGHKDIKMFITHCGGGSTEESIYHGVPLVGFPMLGDQLLNAELAKKHDFIVELQWNDFSEEELMTAIHEVLITQGIVIMCSNYPMSSRTDPHIQKILLSTG</sequence>
<comment type="caution">
    <text evidence="6">The sequence shown here is derived from an EMBL/GenBank/DDBJ whole genome shotgun (WGS) entry which is preliminary data.</text>
</comment>
<feature type="transmembrane region" description="Helical" evidence="4">
    <location>
        <begin position="486"/>
        <end position="506"/>
    </location>
</feature>
<keyword evidence="4" id="KW-1133">Transmembrane helix</keyword>
<organism evidence="6 7">
    <name type="scientific">Orchesella cincta</name>
    <name type="common">Springtail</name>
    <name type="synonym">Podura cincta</name>
    <dbReference type="NCBI Taxonomy" id="48709"/>
    <lineage>
        <taxon>Eukaryota</taxon>
        <taxon>Metazoa</taxon>
        <taxon>Ecdysozoa</taxon>
        <taxon>Arthropoda</taxon>
        <taxon>Hexapoda</taxon>
        <taxon>Collembola</taxon>
        <taxon>Entomobryomorpha</taxon>
        <taxon>Entomobryoidea</taxon>
        <taxon>Orchesellidae</taxon>
        <taxon>Orchesellinae</taxon>
        <taxon>Orchesella</taxon>
    </lineage>
</organism>
<keyword evidence="4" id="KW-0472">Membrane</keyword>
<feature type="chain" id="PRO_5008905058" evidence="5">
    <location>
        <begin position="25"/>
        <end position="955"/>
    </location>
</feature>
<proteinExistence type="inferred from homology"/>
<comment type="similarity">
    <text evidence="1">Belongs to the UDP-glycosyltransferase family.</text>
</comment>
<dbReference type="FunFam" id="3.40.50.2000:FF:000050">
    <property type="entry name" value="UDP-glucuronosyltransferase"/>
    <property type="match status" value="1"/>
</dbReference>
<keyword evidence="5" id="KW-0732">Signal</keyword>
<dbReference type="FunFam" id="3.40.50.2000:FF:000021">
    <property type="entry name" value="UDP-glucuronosyltransferase"/>
    <property type="match status" value="1"/>
</dbReference>
<dbReference type="EMBL" id="LJIJ01000207">
    <property type="protein sequence ID" value="ODN00424.1"/>
    <property type="molecule type" value="Genomic_DNA"/>
</dbReference>
<evidence type="ECO:0000256" key="4">
    <source>
        <dbReference type="SAM" id="Phobius"/>
    </source>
</evidence>
<dbReference type="SUPFAM" id="SSF53756">
    <property type="entry name" value="UDP-Glycosyltransferase/glycogen phosphorylase"/>
    <property type="match status" value="2"/>
</dbReference>
<keyword evidence="3 6" id="KW-0808">Transferase</keyword>
<dbReference type="PANTHER" id="PTHR48043:SF159">
    <property type="entry name" value="EG:EG0003.4 PROTEIN-RELATED"/>
    <property type="match status" value="1"/>
</dbReference>
<gene>
    <name evidence="6" type="ORF">Ocin01_06261</name>
</gene>
<feature type="transmembrane region" description="Helical" evidence="4">
    <location>
        <begin position="518"/>
        <end position="535"/>
    </location>
</feature>
<protein>
    <submittedName>
        <fullName evidence="6">UDP-glucuronosyltransferase 2B23</fullName>
    </submittedName>
</protein>
<dbReference type="STRING" id="48709.A0A1D2N591"/>
<evidence type="ECO:0000256" key="5">
    <source>
        <dbReference type="SAM" id="SignalP"/>
    </source>
</evidence>
<dbReference type="CDD" id="cd03784">
    <property type="entry name" value="GT1_Gtf-like"/>
    <property type="match status" value="2"/>
</dbReference>
<dbReference type="Proteomes" id="UP000094527">
    <property type="component" value="Unassembled WGS sequence"/>
</dbReference>
<evidence type="ECO:0000313" key="6">
    <source>
        <dbReference type="EMBL" id="ODN00424.1"/>
    </source>
</evidence>
<evidence type="ECO:0000313" key="7">
    <source>
        <dbReference type="Proteomes" id="UP000094527"/>
    </source>
</evidence>
<name>A0A1D2N591_ORCCI</name>
<dbReference type="AlphaFoldDB" id="A0A1D2N591"/>
<keyword evidence="7" id="KW-1185">Reference proteome</keyword>
<dbReference type="InterPro" id="IPR050271">
    <property type="entry name" value="UDP-glycosyltransferase"/>
</dbReference>
<dbReference type="GO" id="GO:0008194">
    <property type="term" value="F:UDP-glycosyltransferase activity"/>
    <property type="evidence" value="ECO:0007669"/>
    <property type="project" value="InterPro"/>
</dbReference>
<dbReference type="InterPro" id="IPR002213">
    <property type="entry name" value="UDP_glucos_trans"/>
</dbReference>
<feature type="signal peptide" evidence="5">
    <location>
        <begin position="1"/>
        <end position="24"/>
    </location>
</feature>
<evidence type="ECO:0000256" key="2">
    <source>
        <dbReference type="ARBA" id="ARBA00022676"/>
    </source>
</evidence>
<dbReference type="Pfam" id="PF00201">
    <property type="entry name" value="UDPGT"/>
    <property type="match status" value="2"/>
</dbReference>
<dbReference type="Gene3D" id="3.40.50.2000">
    <property type="entry name" value="Glycogen Phosphorylase B"/>
    <property type="match status" value="3"/>
</dbReference>
<dbReference type="InterPro" id="IPR001020">
    <property type="entry name" value="PTS_HPr_His_P_site"/>
</dbReference>
<keyword evidence="2" id="KW-0328">Glycosyltransferase</keyword>
<evidence type="ECO:0000256" key="1">
    <source>
        <dbReference type="ARBA" id="ARBA00009995"/>
    </source>
</evidence>
<keyword evidence="4" id="KW-0812">Transmembrane</keyword>